<evidence type="ECO:0000313" key="2">
    <source>
        <dbReference type="EMBL" id="CAB5355510.1"/>
    </source>
</evidence>
<evidence type="ECO:0000313" key="4">
    <source>
        <dbReference type="Proteomes" id="UP000233469"/>
    </source>
</evidence>
<dbReference type="OrthoDB" id="2333053at2759"/>
<reference evidence="3 4" key="2">
    <citation type="submission" date="2017-10" db="EMBL/GenBank/DDBJ databases">
        <title>Extensive intraspecific genome diversity in a model arbuscular mycorrhizal fungus.</title>
        <authorList>
            <person name="Chen E.C.H."/>
            <person name="Morin E."/>
            <person name="Baudet D."/>
            <person name="Noel J."/>
            <person name="Ndikumana S."/>
            <person name="Charron P."/>
            <person name="St-Onge C."/>
            <person name="Giorgi J."/>
            <person name="Grigoriev I.V."/>
            <person name="Roux C."/>
            <person name="Martin F.M."/>
            <person name="Corradi N."/>
        </authorList>
    </citation>
    <scope>NUCLEOTIDE SEQUENCE [LARGE SCALE GENOMIC DNA]</scope>
    <source>
        <strain evidence="3 4">C2</strain>
    </source>
</reference>
<feature type="transmembrane region" description="Helical" evidence="1">
    <location>
        <begin position="208"/>
        <end position="229"/>
    </location>
</feature>
<evidence type="ECO:0000313" key="3">
    <source>
        <dbReference type="EMBL" id="PKK73618.1"/>
    </source>
</evidence>
<dbReference type="VEuPathDB" id="FungiDB:RhiirFUN_012011"/>
<keyword evidence="1" id="KW-0472">Membrane</keyword>
<dbReference type="AlphaFoldDB" id="A0A2N1NIA3"/>
<dbReference type="Proteomes" id="UP000233469">
    <property type="component" value="Unassembled WGS sequence"/>
</dbReference>
<dbReference type="Proteomes" id="UP000684084">
    <property type="component" value="Unassembled WGS sequence"/>
</dbReference>
<reference evidence="2" key="3">
    <citation type="submission" date="2020-05" db="EMBL/GenBank/DDBJ databases">
        <authorList>
            <person name="Rincon C."/>
            <person name="Sanders R I."/>
            <person name="Robbins C."/>
            <person name="Chaturvedi A."/>
        </authorList>
    </citation>
    <scope>NUCLEOTIDE SEQUENCE</scope>
    <source>
        <strain evidence="2">CHB12</strain>
    </source>
</reference>
<organism evidence="3 4">
    <name type="scientific">Rhizophagus irregularis</name>
    <dbReference type="NCBI Taxonomy" id="588596"/>
    <lineage>
        <taxon>Eukaryota</taxon>
        <taxon>Fungi</taxon>
        <taxon>Fungi incertae sedis</taxon>
        <taxon>Mucoromycota</taxon>
        <taxon>Glomeromycotina</taxon>
        <taxon>Glomeromycetes</taxon>
        <taxon>Glomerales</taxon>
        <taxon>Glomeraceae</taxon>
        <taxon>Rhizophagus</taxon>
    </lineage>
</organism>
<keyword evidence="1" id="KW-0812">Transmembrane</keyword>
<evidence type="ECO:0000256" key="1">
    <source>
        <dbReference type="SAM" id="Phobius"/>
    </source>
</evidence>
<dbReference type="EMBL" id="CAGKOT010000010">
    <property type="protein sequence ID" value="CAB5355510.1"/>
    <property type="molecule type" value="Genomic_DNA"/>
</dbReference>
<proteinExistence type="predicted"/>
<dbReference type="VEuPathDB" id="FungiDB:RhiirA1_442226"/>
<dbReference type="VEuPathDB" id="FungiDB:FUN_014837"/>
<protein>
    <submittedName>
        <fullName evidence="3">Uncharacterized protein</fullName>
    </submittedName>
</protein>
<comment type="caution">
    <text evidence="3">The sequence shown here is derived from an EMBL/GenBank/DDBJ whole genome shotgun (WGS) entry which is preliminary data.</text>
</comment>
<feature type="transmembrane region" description="Helical" evidence="1">
    <location>
        <begin position="268"/>
        <end position="293"/>
    </location>
</feature>
<feature type="transmembrane region" description="Helical" evidence="1">
    <location>
        <begin position="76"/>
        <end position="97"/>
    </location>
</feature>
<name>A0A2N1NIA3_9GLOM</name>
<sequence>MTHLCKKAENSFQNNNRIEDSLQSDDIIEDSLQSVLRSFYKKLKYIEKIFLYMFLIDMIGYTILFITYLISTGTFYSNYIAIPLIFFPIISGITMFYSKTIPHGIAFIIVHTFPVIMGGSLFRTQSNSCAELPAKSCYFPKDNIFYTSGSLLLAFLVMFTVFYCVMLHYLWRKRVWPMRHKYPHSEAKEIISMDSVYQLQFPIFHAKIMMLGLWVIFYTIVIWGFGILGYNIRRIGIISFIVPLDIFTLFYTFFMLKGVRDESILLMFVVYIGNILQAMLLYFGTIDFCYIRYNRRKTLQYCLRYDHFFNTFLIMSIISWIILILSTLNSLRCQKNFGKYIGFYLRYEPTPEEFKSEKKFIKRESLSLTDLDVLII</sequence>
<keyword evidence="1" id="KW-1133">Transmembrane helix</keyword>
<accession>A0A2N1NIA3</accession>
<dbReference type="EMBL" id="LLXL01000357">
    <property type="protein sequence ID" value="PKK73618.1"/>
    <property type="molecule type" value="Genomic_DNA"/>
</dbReference>
<feature type="transmembrane region" description="Helical" evidence="1">
    <location>
        <begin position="49"/>
        <end position="70"/>
    </location>
</feature>
<reference evidence="3 4" key="1">
    <citation type="submission" date="2016-04" db="EMBL/GenBank/DDBJ databases">
        <title>Genome analyses suggest a sexual origin of heterokaryosis in a supposedly ancient asexual fungus.</title>
        <authorList>
            <person name="Ropars J."/>
            <person name="Sedzielewska K."/>
            <person name="Noel J."/>
            <person name="Charron P."/>
            <person name="Farinelli L."/>
            <person name="Marton T."/>
            <person name="Kruger M."/>
            <person name="Pelin A."/>
            <person name="Brachmann A."/>
            <person name="Corradi N."/>
        </authorList>
    </citation>
    <scope>NUCLEOTIDE SEQUENCE [LARGE SCALE GENOMIC DNA]</scope>
    <source>
        <strain evidence="3 4">C2</strain>
    </source>
</reference>
<gene>
    <name evidence="2" type="ORF">CHRIB12_LOCUS6099</name>
    <name evidence="3" type="ORF">RhiirC2_847495</name>
</gene>
<feature type="transmembrane region" description="Helical" evidence="1">
    <location>
        <begin position="235"/>
        <end position="256"/>
    </location>
</feature>
<feature type="transmembrane region" description="Helical" evidence="1">
    <location>
        <begin position="144"/>
        <end position="171"/>
    </location>
</feature>
<feature type="transmembrane region" description="Helical" evidence="1">
    <location>
        <begin position="313"/>
        <end position="331"/>
    </location>
</feature>